<dbReference type="EMBL" id="MLJW01001608">
    <property type="protein sequence ID" value="OIQ77468.1"/>
    <property type="molecule type" value="Genomic_DNA"/>
</dbReference>
<organism evidence="2">
    <name type="scientific">mine drainage metagenome</name>
    <dbReference type="NCBI Taxonomy" id="410659"/>
    <lineage>
        <taxon>unclassified sequences</taxon>
        <taxon>metagenomes</taxon>
        <taxon>ecological metagenomes</taxon>
    </lineage>
</organism>
<name>A0A1J5QC29_9ZZZZ</name>
<reference evidence="2" key="1">
    <citation type="submission" date="2016-10" db="EMBL/GenBank/DDBJ databases">
        <title>Sequence of Gallionella enrichment culture.</title>
        <authorList>
            <person name="Poehlein A."/>
            <person name="Muehling M."/>
            <person name="Daniel R."/>
        </authorList>
    </citation>
    <scope>NUCLEOTIDE SEQUENCE</scope>
</reference>
<feature type="compositionally biased region" description="Basic and acidic residues" evidence="1">
    <location>
        <begin position="95"/>
        <end position="114"/>
    </location>
</feature>
<feature type="compositionally biased region" description="Polar residues" evidence="1">
    <location>
        <begin position="252"/>
        <end position="263"/>
    </location>
</feature>
<dbReference type="AlphaFoldDB" id="A0A1J5QC29"/>
<evidence type="ECO:0000313" key="2">
    <source>
        <dbReference type="EMBL" id="OIQ77468.1"/>
    </source>
</evidence>
<accession>A0A1J5QC29</accession>
<feature type="compositionally biased region" description="Low complexity" evidence="1">
    <location>
        <begin position="198"/>
        <end position="233"/>
    </location>
</feature>
<gene>
    <name evidence="2" type="ORF">GALL_408350</name>
</gene>
<protein>
    <submittedName>
        <fullName evidence="2">Uncharacterized protein</fullName>
    </submittedName>
</protein>
<sequence length="263" mass="27660">MVRPQLLGRGAQLERRTQHIHALQAAPGLGRHRAVDGHGPPLMAAAQGLQHRRRIVQAAEHEQGLGAFAQRAEAGALGAHARRQAQRQQRGARQQRVDEHDGAREIRQPGDQQRRRQRQRGHAGRRGQAPHVGQAGVAPGRAVGAETQQAGAPHGHRQRQADGDDVDDIGGRVVAEQAEAEDEGGQPGQRDDGGVAQGRLPADAAGGAAPELHAAASAASSSPRARSSHTRSSCAAVMFEPEGRQMPPANSAALTSCSGAWVK</sequence>
<evidence type="ECO:0000256" key="1">
    <source>
        <dbReference type="SAM" id="MobiDB-lite"/>
    </source>
</evidence>
<proteinExistence type="predicted"/>
<feature type="region of interest" description="Disordered" evidence="1">
    <location>
        <begin position="76"/>
        <end position="263"/>
    </location>
</feature>
<feature type="compositionally biased region" description="Basic residues" evidence="1">
    <location>
        <begin position="115"/>
        <end position="125"/>
    </location>
</feature>
<comment type="caution">
    <text evidence="2">The sequence shown here is derived from an EMBL/GenBank/DDBJ whole genome shotgun (WGS) entry which is preliminary data.</text>
</comment>